<dbReference type="EMBL" id="VSSQ01063337">
    <property type="protein sequence ID" value="MPN16386.1"/>
    <property type="molecule type" value="Genomic_DNA"/>
</dbReference>
<comment type="caution">
    <text evidence="3">The sequence shown here is derived from an EMBL/GenBank/DDBJ whole genome shotgun (WGS) entry which is preliminary data.</text>
</comment>
<protein>
    <submittedName>
        <fullName evidence="3">Phage shock protein A</fullName>
    </submittedName>
</protein>
<evidence type="ECO:0000256" key="2">
    <source>
        <dbReference type="SAM" id="MobiDB-lite"/>
    </source>
</evidence>
<gene>
    <name evidence="3" type="primary">ydjF_9</name>
    <name evidence="3" type="ORF">SDC9_163726</name>
</gene>
<dbReference type="InterPro" id="IPR007157">
    <property type="entry name" value="PspA_VIPP1"/>
</dbReference>
<evidence type="ECO:0000256" key="1">
    <source>
        <dbReference type="ARBA" id="ARBA00043985"/>
    </source>
</evidence>
<evidence type="ECO:0000313" key="3">
    <source>
        <dbReference type="EMBL" id="MPN16386.1"/>
    </source>
</evidence>
<reference evidence="3" key="1">
    <citation type="submission" date="2019-08" db="EMBL/GenBank/DDBJ databases">
        <authorList>
            <person name="Kucharzyk K."/>
            <person name="Murdoch R.W."/>
            <person name="Higgins S."/>
            <person name="Loffler F."/>
        </authorList>
    </citation>
    <scope>NUCLEOTIDE SEQUENCE</scope>
</reference>
<organism evidence="3">
    <name type="scientific">bioreactor metagenome</name>
    <dbReference type="NCBI Taxonomy" id="1076179"/>
    <lineage>
        <taxon>unclassified sequences</taxon>
        <taxon>metagenomes</taxon>
        <taxon>ecological metagenomes</taxon>
    </lineage>
</organism>
<dbReference type="Pfam" id="PF04012">
    <property type="entry name" value="PspA_IM30"/>
    <property type="match status" value="1"/>
</dbReference>
<accession>A0A645FRP3</accession>
<dbReference type="PANTHER" id="PTHR31088:SF6">
    <property type="entry name" value="PHAGE SHOCK PROTEIN A"/>
    <property type="match status" value="1"/>
</dbReference>
<proteinExistence type="inferred from homology"/>
<comment type="similarity">
    <text evidence="1">Belongs to the PspA/Vipp/IM30 family.</text>
</comment>
<feature type="region of interest" description="Disordered" evidence="2">
    <location>
        <begin position="69"/>
        <end position="109"/>
    </location>
</feature>
<name>A0A645FRP3_9ZZZZ</name>
<sequence>MRQMHDKLVSDIQTLNNRREMVKAKVAVARTQEKVNEFTSASDKAAGAASAFDRMEDKADRMLDEATAMADLNSQPVDEAQKLEEKYANASTDASVDEELEKMKKDLGL</sequence>
<dbReference type="PANTHER" id="PTHR31088">
    <property type="entry name" value="MEMBRANE-ASSOCIATED PROTEIN VIPP1, CHLOROPLASTIC"/>
    <property type="match status" value="1"/>
</dbReference>
<dbReference type="AlphaFoldDB" id="A0A645FRP3"/>